<evidence type="ECO:0000313" key="1">
    <source>
        <dbReference type="EMBL" id="MCU7379705.1"/>
    </source>
</evidence>
<dbReference type="EMBL" id="JAOSHN010000006">
    <property type="protein sequence ID" value="MCU7379705.1"/>
    <property type="molecule type" value="Genomic_DNA"/>
</dbReference>
<gene>
    <name evidence="1" type="ORF">OBO34_15270</name>
</gene>
<proteinExistence type="predicted"/>
<comment type="caution">
    <text evidence="1">The sequence shown here is derived from an EMBL/GenBank/DDBJ whole genome shotgun (WGS) entry which is preliminary data.</text>
</comment>
<name>A0A9J6QR35_9FIRM</name>
<protein>
    <submittedName>
        <fullName evidence="1">Uncharacterized protein</fullName>
    </submittedName>
</protein>
<dbReference type="AlphaFoldDB" id="A0A9J6QR35"/>
<sequence length="54" mass="6528">MKLMDMIVEAYNETLTEEQRKNGEKVERLHSEQYEIVQTDHGKFKNYVKNQPQE</sequence>
<organism evidence="1 2">
    <name type="scientific">Hominibacterium faecale</name>
    <dbReference type="NCBI Taxonomy" id="2839743"/>
    <lineage>
        <taxon>Bacteria</taxon>
        <taxon>Bacillati</taxon>
        <taxon>Bacillota</taxon>
        <taxon>Clostridia</taxon>
        <taxon>Peptostreptococcales</taxon>
        <taxon>Anaerovoracaceae</taxon>
        <taxon>Hominibacterium</taxon>
    </lineage>
</organism>
<keyword evidence="2" id="KW-1185">Reference proteome</keyword>
<dbReference type="Proteomes" id="UP001065549">
    <property type="component" value="Unassembled WGS sequence"/>
</dbReference>
<accession>A0A9J6QR35</accession>
<reference evidence="1" key="1">
    <citation type="submission" date="2022-09" db="EMBL/GenBank/DDBJ databases">
        <title>Culturomic study of gut microbiota in children with autism spectrum disorder.</title>
        <authorList>
            <person name="Efimov B.A."/>
            <person name="Chaplin A.V."/>
            <person name="Sokolova S.R."/>
            <person name="Pikina A.P."/>
            <person name="Korzhanova M."/>
            <person name="Belova V."/>
            <person name="Korostin D."/>
        </authorList>
    </citation>
    <scope>NUCLEOTIDE SEQUENCE</scope>
    <source>
        <strain evidence="1">ASD5510</strain>
    </source>
</reference>
<evidence type="ECO:0000313" key="2">
    <source>
        <dbReference type="Proteomes" id="UP001065549"/>
    </source>
</evidence>
<dbReference type="RefSeq" id="WP_269478606.1">
    <property type="nucleotide sequence ID" value="NZ_JAOSHN010000006.1"/>
</dbReference>